<name>A0A2P2C8S4_9ZZZZ</name>
<accession>A0A2P2C8S4</accession>
<gene>
    <name evidence="2" type="ORF">NOCA250041</name>
</gene>
<proteinExistence type="inferred from homology"/>
<dbReference type="EMBL" id="CZKA01000045">
    <property type="protein sequence ID" value="CUR58409.1"/>
    <property type="molecule type" value="Genomic_DNA"/>
</dbReference>
<comment type="similarity">
    <text evidence="1">Belongs to the cycloisomerase 2 family.</text>
</comment>
<dbReference type="AlphaFoldDB" id="A0A2P2C8S4"/>
<protein>
    <submittedName>
        <fullName evidence="2">Putative 6-phosphogluconolactonase-like enzyme</fullName>
    </submittedName>
</protein>
<sequence length="387" mass="42452">MTSLYACTGPRLTRYDIDVDAGLIEERESIDLPADGSYAWPHASGKYLYAATSDTLPKRRNPGVPAGSDHRLIALKVGDDGVLSEHGASVRLPTRAVHVSTDVDSRHVLVAFNRPSDLRVYAIEEDGSLGAEQPQERPLDAGIFAHQVRVTPDNRLAMLVTRGNDPENGKPEEPGALKVFEYDDGRLGGCATVAPGGGFGFGPRHLDFHPRKPWVYVALERQNELAMFRRHGDTWGSEPLFVKETLLNPDHVRPRQLAGTVHVHPRGAVVYVANRAYTPDEIDGRSVLSGGENNIAVFRIDPCTGEPRAVQHVDTGGVYARTFHVHPSGRLLVTANLMPLDVLENGVVRAVPASLGVFRIDDGGKLDHLRTYEVDVRDKSLYWIGIF</sequence>
<dbReference type="InterPro" id="IPR050282">
    <property type="entry name" value="Cycloisomerase_2"/>
</dbReference>
<dbReference type="PANTHER" id="PTHR30344">
    <property type="entry name" value="6-PHOSPHOGLUCONOLACTONASE-RELATED"/>
    <property type="match status" value="1"/>
</dbReference>
<dbReference type="PANTHER" id="PTHR30344:SF1">
    <property type="entry name" value="6-PHOSPHOGLUCONOLACTONASE"/>
    <property type="match status" value="1"/>
</dbReference>
<dbReference type="InterPro" id="IPR019405">
    <property type="entry name" value="Lactonase_7-beta_prop"/>
</dbReference>
<evidence type="ECO:0000256" key="1">
    <source>
        <dbReference type="ARBA" id="ARBA00005564"/>
    </source>
</evidence>
<dbReference type="InterPro" id="IPR015943">
    <property type="entry name" value="WD40/YVTN_repeat-like_dom_sf"/>
</dbReference>
<dbReference type="InterPro" id="IPR011048">
    <property type="entry name" value="Haem_d1_sf"/>
</dbReference>
<dbReference type="Gene3D" id="2.130.10.10">
    <property type="entry name" value="YVTN repeat-like/Quinoprotein amine dehydrogenase"/>
    <property type="match status" value="1"/>
</dbReference>
<dbReference type="Pfam" id="PF10282">
    <property type="entry name" value="Lactonase"/>
    <property type="match status" value="1"/>
</dbReference>
<dbReference type="GO" id="GO:0017057">
    <property type="term" value="F:6-phosphogluconolactonase activity"/>
    <property type="evidence" value="ECO:0007669"/>
    <property type="project" value="TreeGrafter"/>
</dbReference>
<evidence type="ECO:0000313" key="2">
    <source>
        <dbReference type="EMBL" id="CUR58409.1"/>
    </source>
</evidence>
<dbReference type="SUPFAM" id="SSF51004">
    <property type="entry name" value="C-terminal (heme d1) domain of cytochrome cd1-nitrite reductase"/>
    <property type="match status" value="1"/>
</dbReference>
<organism evidence="2">
    <name type="scientific">metagenome</name>
    <dbReference type="NCBI Taxonomy" id="256318"/>
    <lineage>
        <taxon>unclassified sequences</taxon>
        <taxon>metagenomes</taxon>
    </lineage>
</organism>
<reference evidence="2" key="1">
    <citation type="submission" date="2015-08" db="EMBL/GenBank/DDBJ databases">
        <authorList>
            <person name="Babu N.S."/>
            <person name="Beckwith C.J."/>
            <person name="Beseler K.G."/>
            <person name="Brison A."/>
            <person name="Carone J.V."/>
            <person name="Caskin T.P."/>
            <person name="Diamond M."/>
            <person name="Durham M.E."/>
            <person name="Foxe J.M."/>
            <person name="Go M."/>
            <person name="Henderson B.A."/>
            <person name="Jones I.B."/>
            <person name="McGettigan J.A."/>
            <person name="Micheletti S.J."/>
            <person name="Nasrallah M.E."/>
            <person name="Ortiz D."/>
            <person name="Piller C.R."/>
            <person name="Privatt S.R."/>
            <person name="Schneider S.L."/>
            <person name="Sharp S."/>
            <person name="Smith T.C."/>
            <person name="Stanton J.D."/>
            <person name="Ullery H.E."/>
            <person name="Wilson R.J."/>
            <person name="Serrano M.G."/>
            <person name="Buck G."/>
            <person name="Lee V."/>
            <person name="Wang Y."/>
            <person name="Carvalho R."/>
            <person name="Voegtly L."/>
            <person name="Shi R."/>
            <person name="Duckworth R."/>
            <person name="Johnson A."/>
            <person name="Loviza R."/>
            <person name="Walstead R."/>
            <person name="Shah Z."/>
            <person name="Kiflezghi M."/>
            <person name="Wade K."/>
            <person name="Ball S.L."/>
            <person name="Bradley K.W."/>
            <person name="Asai D.J."/>
            <person name="Bowman C.A."/>
            <person name="Russell D.A."/>
            <person name="Pope W.H."/>
            <person name="Jacobs-Sera D."/>
            <person name="Hendrix R.W."/>
            <person name="Hatfull G.F."/>
        </authorList>
    </citation>
    <scope>NUCLEOTIDE SEQUENCE</scope>
</reference>